<dbReference type="STRING" id="908615.SAMN05421540_105193"/>
<dbReference type="Pfam" id="PF00639">
    <property type="entry name" value="Rotamase"/>
    <property type="match status" value="1"/>
</dbReference>
<name>A0A1H4AYP4_9FLAO</name>
<feature type="chain" id="PRO_5011593012" description="peptidylprolyl isomerase" evidence="7">
    <location>
        <begin position="21"/>
        <end position="652"/>
    </location>
</feature>
<dbReference type="Gene3D" id="3.10.50.40">
    <property type="match status" value="2"/>
</dbReference>
<feature type="domain" description="PpiC" evidence="8">
    <location>
        <begin position="229"/>
        <end position="329"/>
    </location>
</feature>
<protein>
    <recommendedName>
        <fullName evidence="2">peptidylprolyl isomerase</fullName>
        <ecNumber evidence="2">5.2.1.8</ecNumber>
    </recommendedName>
</protein>
<evidence type="ECO:0000256" key="4">
    <source>
        <dbReference type="ARBA" id="ARBA00023110"/>
    </source>
</evidence>
<gene>
    <name evidence="9" type="ORF">SAMN05421540_105193</name>
</gene>
<sequence length="652" mass="76231">MRYRFISLLIFIFIFNVVNAQEVDQGKTLFQIGDEKYSVEGFLENYNKNLDLVIDDSQKTIDNYFQLYINYNLKLKEAKALGLDTSKAYLNDYNKYYKQLADNFIANGEITEAMLKETYNRYKTEVKASHILISNSSKEAVDTLKAYQKAEEARRKLLAGEDFEKVALQFSEDPSVKMNDGNLGWFRAFKMIYPFENAVYNMQIGDISKPIKTQFGYHIIKKTGERASKGKITVSHIMLRVENAEQAQEAEKKIQQLHQKLNSDNFAEMAKQYSDDDNTAQNGGKLKPFSISEINSKRFENAAFNLEKIGDISEPIKTKFGWHVLMLDDIEPLASYEEMKPDIRRQVKTSSRAKLINEQISEDLQKQYQAQFDDNYKEKLYQIIENTKVDDKFKIDNIKESNALPSRVLFEFANQKYTYKDYLKYFEKNQLSFAAKATPKQRIDKTYSDFLYNKLVAHHRVELENINTEFANSVKTYRDGILLFEVMKNQVWEPVSNDTLGQQEYYQNHLQDFYSEESIQAKIFTSSDKKNLRKFRKSYRKNTEKAMSALTQEDTYNIMIDKVEITAKSSKIPSSIFSTKKISSIKKHNGGYVFIDVEKRFPAKQLELNNVKGEIINLMQKYKEDEWIKSLRKKYTISVNEDVLKTIKQTFE</sequence>
<keyword evidence="5 6" id="KW-0413">Isomerase</keyword>
<organism evidence="9 10">
    <name type="scientific">Psychroflexus halocasei</name>
    <dbReference type="NCBI Taxonomy" id="908615"/>
    <lineage>
        <taxon>Bacteria</taxon>
        <taxon>Pseudomonadati</taxon>
        <taxon>Bacteroidota</taxon>
        <taxon>Flavobacteriia</taxon>
        <taxon>Flavobacteriales</taxon>
        <taxon>Flavobacteriaceae</taxon>
        <taxon>Psychroflexus</taxon>
    </lineage>
</organism>
<evidence type="ECO:0000256" key="1">
    <source>
        <dbReference type="ARBA" id="ARBA00000971"/>
    </source>
</evidence>
<evidence type="ECO:0000256" key="7">
    <source>
        <dbReference type="SAM" id="SignalP"/>
    </source>
</evidence>
<dbReference type="InterPro" id="IPR000297">
    <property type="entry name" value="PPIase_PpiC"/>
</dbReference>
<evidence type="ECO:0000256" key="2">
    <source>
        <dbReference type="ARBA" id="ARBA00013194"/>
    </source>
</evidence>
<dbReference type="RefSeq" id="WP_093244116.1">
    <property type="nucleotide sequence ID" value="NZ_FNQF01000005.1"/>
</dbReference>
<dbReference type="EMBL" id="FNQF01000005">
    <property type="protein sequence ID" value="SEA41021.1"/>
    <property type="molecule type" value="Genomic_DNA"/>
</dbReference>
<dbReference type="PANTHER" id="PTHR47245:SF1">
    <property type="entry name" value="FOLDASE PROTEIN PRSA"/>
    <property type="match status" value="1"/>
</dbReference>
<dbReference type="PROSITE" id="PS50198">
    <property type="entry name" value="PPIC_PPIASE_2"/>
    <property type="match status" value="2"/>
</dbReference>
<evidence type="ECO:0000256" key="5">
    <source>
        <dbReference type="ARBA" id="ARBA00023235"/>
    </source>
</evidence>
<evidence type="ECO:0000259" key="8">
    <source>
        <dbReference type="PROSITE" id="PS50198"/>
    </source>
</evidence>
<reference evidence="9 10" key="1">
    <citation type="submission" date="2016-10" db="EMBL/GenBank/DDBJ databases">
        <authorList>
            <person name="de Groot N.N."/>
        </authorList>
    </citation>
    <scope>NUCLEOTIDE SEQUENCE [LARGE SCALE GENOMIC DNA]</scope>
    <source>
        <strain evidence="9 10">DSM 23581</strain>
    </source>
</reference>
<dbReference type="InterPro" id="IPR050245">
    <property type="entry name" value="PrsA_foldase"/>
</dbReference>
<evidence type="ECO:0000256" key="6">
    <source>
        <dbReference type="PROSITE-ProRule" id="PRU00278"/>
    </source>
</evidence>
<dbReference type="InterPro" id="IPR046357">
    <property type="entry name" value="PPIase_dom_sf"/>
</dbReference>
<dbReference type="Pfam" id="PF13616">
    <property type="entry name" value="Rotamase_3"/>
    <property type="match status" value="1"/>
</dbReference>
<dbReference type="PANTHER" id="PTHR47245">
    <property type="entry name" value="PEPTIDYLPROLYL ISOMERASE"/>
    <property type="match status" value="1"/>
</dbReference>
<keyword evidence="4 6" id="KW-0697">Rotamase</keyword>
<dbReference type="AlphaFoldDB" id="A0A1H4AYP4"/>
<dbReference type="Proteomes" id="UP000198820">
    <property type="component" value="Unassembled WGS sequence"/>
</dbReference>
<keyword evidence="10" id="KW-1185">Reference proteome</keyword>
<accession>A0A1H4AYP4</accession>
<evidence type="ECO:0000313" key="9">
    <source>
        <dbReference type="EMBL" id="SEA41021.1"/>
    </source>
</evidence>
<evidence type="ECO:0000313" key="10">
    <source>
        <dbReference type="Proteomes" id="UP000198820"/>
    </source>
</evidence>
<dbReference type="EC" id="5.2.1.8" evidence="2"/>
<evidence type="ECO:0000256" key="3">
    <source>
        <dbReference type="ARBA" id="ARBA00022729"/>
    </source>
</evidence>
<dbReference type="SUPFAM" id="SSF54534">
    <property type="entry name" value="FKBP-like"/>
    <property type="match status" value="2"/>
</dbReference>
<proteinExistence type="predicted"/>
<keyword evidence="3 7" id="KW-0732">Signal</keyword>
<feature type="signal peptide" evidence="7">
    <location>
        <begin position="1"/>
        <end position="20"/>
    </location>
</feature>
<comment type="catalytic activity">
    <reaction evidence="1">
        <text>[protein]-peptidylproline (omega=180) = [protein]-peptidylproline (omega=0)</text>
        <dbReference type="Rhea" id="RHEA:16237"/>
        <dbReference type="Rhea" id="RHEA-COMP:10747"/>
        <dbReference type="Rhea" id="RHEA-COMP:10748"/>
        <dbReference type="ChEBI" id="CHEBI:83833"/>
        <dbReference type="ChEBI" id="CHEBI:83834"/>
        <dbReference type="EC" id="5.2.1.8"/>
    </reaction>
</comment>
<dbReference type="GO" id="GO:0003755">
    <property type="term" value="F:peptidyl-prolyl cis-trans isomerase activity"/>
    <property type="evidence" value="ECO:0007669"/>
    <property type="project" value="UniProtKB-KW"/>
</dbReference>
<feature type="domain" description="PpiC" evidence="8">
    <location>
        <begin position="123"/>
        <end position="224"/>
    </location>
</feature>